<evidence type="ECO:0000256" key="1">
    <source>
        <dbReference type="ARBA" id="ARBA00022448"/>
    </source>
</evidence>
<dbReference type="EnsemblPlants" id="Solyc11g030903.1.1">
    <property type="protein sequence ID" value="Solyc11g030903.1.1"/>
    <property type="gene ID" value="Solyc11g030903.1"/>
</dbReference>
<dbReference type="STRING" id="4081.A0A3Q7IVU6"/>
<organism evidence="5">
    <name type="scientific">Solanum lycopersicum</name>
    <name type="common">Tomato</name>
    <name type="synonym">Lycopersicon esculentum</name>
    <dbReference type="NCBI Taxonomy" id="4081"/>
    <lineage>
        <taxon>Eukaryota</taxon>
        <taxon>Viridiplantae</taxon>
        <taxon>Streptophyta</taxon>
        <taxon>Embryophyta</taxon>
        <taxon>Tracheophyta</taxon>
        <taxon>Spermatophyta</taxon>
        <taxon>Magnoliopsida</taxon>
        <taxon>eudicotyledons</taxon>
        <taxon>Gunneridae</taxon>
        <taxon>Pentapetalae</taxon>
        <taxon>asterids</taxon>
        <taxon>lamiids</taxon>
        <taxon>Solanales</taxon>
        <taxon>Solanaceae</taxon>
        <taxon>Solanoideae</taxon>
        <taxon>Solaneae</taxon>
        <taxon>Solanum</taxon>
        <taxon>Solanum subgen. Lycopersicon</taxon>
    </lineage>
</organism>
<name>A0A3Q7IVU6_SOLLC</name>
<evidence type="ECO:0000313" key="5">
    <source>
        <dbReference type="EnsemblPlants" id="Solyc11g030903.1.1"/>
    </source>
</evidence>
<dbReference type="Gramene" id="Solyc11g030903.1.1">
    <property type="protein sequence ID" value="Solyc11g030903.1.1"/>
    <property type="gene ID" value="Solyc11g030903.1"/>
</dbReference>
<dbReference type="Proteomes" id="UP000004994">
    <property type="component" value="Chromosome 11"/>
</dbReference>
<accession>A0A3Q7IVU6</accession>
<evidence type="ECO:0000256" key="2">
    <source>
        <dbReference type="ARBA" id="ARBA00022967"/>
    </source>
</evidence>
<dbReference type="PaxDb" id="4081-Solyc11g030910.1.1"/>
<keyword evidence="6" id="KW-1185">Reference proteome</keyword>
<dbReference type="InParanoid" id="A0A3Q7IVU6"/>
<keyword evidence="3" id="KW-0520">NAD</keyword>
<proteinExistence type="predicted"/>
<keyword evidence="2" id="KW-1278">Translocase</keyword>
<protein>
    <recommendedName>
        <fullName evidence="4">NADH dehydrogenase subunit 5 C-terminal domain-containing protein</fullName>
    </recommendedName>
</protein>
<evidence type="ECO:0000256" key="3">
    <source>
        <dbReference type="ARBA" id="ARBA00023027"/>
    </source>
</evidence>
<sequence length="171" mass="19216">ANVAYNVNPVADQFEQAFQTSTISNRLYSFFNKCWFFDQVFNDFLVRLFLHFGYEVFVKALNKGTIEILGPYGISCTFWRLAERIIQLQSGFVIEIIGNERDVSVHHSVCMLKECFPEDGEGENALTSSLSYSPTKLAKREAVIEEATPSSVSTLLILVLDSRSTGRSPVA</sequence>
<reference evidence="5" key="1">
    <citation type="journal article" date="2012" name="Nature">
        <title>The tomato genome sequence provides insights into fleshy fruit evolution.</title>
        <authorList>
            <consortium name="Tomato Genome Consortium"/>
        </authorList>
    </citation>
    <scope>NUCLEOTIDE SEQUENCE [LARGE SCALE GENOMIC DNA]</scope>
    <source>
        <strain evidence="5">cv. Heinz 1706</strain>
    </source>
</reference>
<evidence type="ECO:0000259" key="4">
    <source>
        <dbReference type="Pfam" id="PF06455"/>
    </source>
</evidence>
<feature type="domain" description="NADH dehydrogenase subunit 5 C-terminal" evidence="4">
    <location>
        <begin position="17"/>
        <end position="92"/>
    </location>
</feature>
<evidence type="ECO:0000313" key="6">
    <source>
        <dbReference type="Proteomes" id="UP000004994"/>
    </source>
</evidence>
<dbReference type="Pfam" id="PF06455">
    <property type="entry name" value="NADH5_C"/>
    <property type="match status" value="1"/>
</dbReference>
<keyword evidence="1" id="KW-0813">Transport</keyword>
<reference evidence="5" key="2">
    <citation type="submission" date="2019-01" db="UniProtKB">
        <authorList>
            <consortium name="EnsemblPlants"/>
        </authorList>
    </citation>
    <scope>IDENTIFICATION</scope>
    <source>
        <strain evidence="5">cv. Heinz 1706</strain>
    </source>
</reference>
<dbReference type="AlphaFoldDB" id="A0A3Q7IVU6"/>
<dbReference type="InterPro" id="IPR010934">
    <property type="entry name" value="NADH_DH_su5_C"/>
</dbReference>